<dbReference type="GO" id="GO:0015179">
    <property type="term" value="F:L-amino acid transmembrane transporter activity"/>
    <property type="evidence" value="ECO:0007669"/>
    <property type="project" value="TreeGrafter"/>
</dbReference>
<protein>
    <submittedName>
        <fullName evidence="7">Amino Acid Transporter</fullName>
    </submittedName>
</protein>
<evidence type="ECO:0000256" key="4">
    <source>
        <dbReference type="ARBA" id="ARBA00023136"/>
    </source>
</evidence>
<feature type="transmembrane region" description="Helical" evidence="5">
    <location>
        <begin position="45"/>
        <end position="66"/>
    </location>
</feature>
<keyword evidence="3 5" id="KW-1133">Transmembrane helix</keyword>
<dbReference type="Gene3D" id="1.20.1740.10">
    <property type="entry name" value="Amino acid/polyamine transporter I"/>
    <property type="match status" value="1"/>
</dbReference>
<dbReference type="InterPro" id="IPR050598">
    <property type="entry name" value="AminoAcid_Transporter"/>
</dbReference>
<feature type="transmembrane region" description="Helical" evidence="5">
    <location>
        <begin position="377"/>
        <end position="399"/>
    </location>
</feature>
<evidence type="ECO:0000313" key="7">
    <source>
        <dbReference type="WBParaSite" id="SMUV_0000466501-mRNA-1"/>
    </source>
</evidence>
<keyword evidence="2 5" id="KW-0812">Transmembrane</keyword>
<evidence type="ECO:0000256" key="3">
    <source>
        <dbReference type="ARBA" id="ARBA00022989"/>
    </source>
</evidence>
<evidence type="ECO:0000256" key="1">
    <source>
        <dbReference type="ARBA" id="ARBA00004141"/>
    </source>
</evidence>
<dbReference type="WBParaSite" id="SMUV_0000466501-mRNA-1">
    <property type="protein sequence ID" value="SMUV_0000466501-mRNA-1"/>
    <property type="gene ID" value="SMUV_0000466501"/>
</dbReference>
<evidence type="ECO:0000256" key="2">
    <source>
        <dbReference type="ARBA" id="ARBA00022692"/>
    </source>
</evidence>
<evidence type="ECO:0000256" key="5">
    <source>
        <dbReference type="SAM" id="Phobius"/>
    </source>
</evidence>
<dbReference type="AlphaFoldDB" id="A0A0N5AJM1"/>
<dbReference type="Pfam" id="PF13520">
    <property type="entry name" value="AA_permease_2"/>
    <property type="match status" value="1"/>
</dbReference>
<name>A0A0N5AJM1_9BILA</name>
<keyword evidence="4 5" id="KW-0472">Membrane</keyword>
<dbReference type="InterPro" id="IPR002293">
    <property type="entry name" value="AA/rel_permease1"/>
</dbReference>
<organism evidence="6 7">
    <name type="scientific">Syphacia muris</name>
    <dbReference type="NCBI Taxonomy" id="451379"/>
    <lineage>
        <taxon>Eukaryota</taxon>
        <taxon>Metazoa</taxon>
        <taxon>Ecdysozoa</taxon>
        <taxon>Nematoda</taxon>
        <taxon>Chromadorea</taxon>
        <taxon>Rhabditida</taxon>
        <taxon>Spirurina</taxon>
        <taxon>Oxyuridomorpha</taxon>
        <taxon>Oxyuroidea</taxon>
        <taxon>Oxyuridae</taxon>
        <taxon>Syphacia</taxon>
    </lineage>
</organism>
<feature type="transmembrane region" description="Helical" evidence="5">
    <location>
        <begin position="296"/>
        <end position="324"/>
    </location>
</feature>
<keyword evidence="6" id="KW-1185">Reference proteome</keyword>
<feature type="transmembrane region" description="Helical" evidence="5">
    <location>
        <begin position="87"/>
        <end position="113"/>
    </location>
</feature>
<reference evidence="7" key="1">
    <citation type="submission" date="2017-02" db="UniProtKB">
        <authorList>
            <consortium name="WormBaseParasite"/>
        </authorList>
    </citation>
    <scope>IDENTIFICATION</scope>
</reference>
<dbReference type="STRING" id="451379.A0A0N5AJM1"/>
<feature type="transmembrane region" description="Helical" evidence="5">
    <location>
        <begin position="12"/>
        <end position="39"/>
    </location>
</feature>
<proteinExistence type="predicted"/>
<feature type="transmembrane region" description="Helical" evidence="5">
    <location>
        <begin position="411"/>
        <end position="434"/>
    </location>
</feature>
<comment type="subcellular location">
    <subcellularLocation>
        <location evidence="1">Membrane</location>
        <topology evidence="1">Multi-pass membrane protein</topology>
    </subcellularLocation>
</comment>
<dbReference type="PANTHER" id="PTHR11785:SF117">
    <property type="entry name" value="AMINO ACID TRANSPORTER"/>
    <property type="match status" value="1"/>
</dbReference>
<feature type="transmembrane region" description="Helical" evidence="5">
    <location>
        <begin position="133"/>
        <end position="150"/>
    </location>
</feature>
<feature type="transmembrane region" description="Helical" evidence="5">
    <location>
        <begin position="348"/>
        <end position="371"/>
    </location>
</feature>
<feature type="transmembrane region" description="Helical" evidence="5">
    <location>
        <begin position="440"/>
        <end position="461"/>
    </location>
</feature>
<dbReference type="GO" id="GO:0016020">
    <property type="term" value="C:membrane"/>
    <property type="evidence" value="ECO:0007669"/>
    <property type="project" value="UniProtKB-SubCell"/>
</dbReference>
<sequence length="498" mass="55370">MSDNSRNKVGVVAATSYIVGTIIGSGIFVSPTAILTYAGSVGLSLIIWIVGGCIAMLTALVGFFHIRESGSEFAYISYVGWHPFAFAFLWSTTLITSSCSCAILVTTFGNYLIEALKAVYCFSESRKYYATKLSGFALLLLLSWTNFFSLRKYASKIQMIVASAKLLSFLPMTINLRNSRTENFTNGNLFSNSDYSATSIVLSVYGGVWAYSGYDVLNYGSEDIKNFKRISCLKRVSSKYLSISRTLPIAVVGGLLISTVIYLLTNIAYFVILTPKQMLESAAVATTFSKETLGNFYYAMPAIVAILMMGSINSDVFMFSRYMFAGARRRKMPTFLALINEEHESPRVAVVFHITVTKSINAIFAISFSFLGSTGDLINYMIVCGMLQQMFAVSALLWIKIRKIPVHPNAIKLPIILPILLLIVSASLVVIPIWRDWRAAAVGGGVVLLWLGIYFCFQWLYPIRILCWLNGILLIQSITFLINKPLTRFLLLYPLFQK</sequence>
<feature type="transmembrane region" description="Helical" evidence="5">
    <location>
        <begin position="247"/>
        <end position="272"/>
    </location>
</feature>
<dbReference type="PIRSF" id="PIRSF006060">
    <property type="entry name" value="AA_transporter"/>
    <property type="match status" value="1"/>
</dbReference>
<dbReference type="PANTHER" id="PTHR11785">
    <property type="entry name" value="AMINO ACID TRANSPORTER"/>
    <property type="match status" value="1"/>
</dbReference>
<dbReference type="Proteomes" id="UP000046393">
    <property type="component" value="Unplaced"/>
</dbReference>
<accession>A0A0N5AJM1</accession>
<evidence type="ECO:0000313" key="6">
    <source>
        <dbReference type="Proteomes" id="UP000046393"/>
    </source>
</evidence>